<evidence type="ECO:0000313" key="2">
    <source>
        <dbReference type="EMBL" id="EJK50254.1"/>
    </source>
</evidence>
<evidence type="ECO:0000313" key="3">
    <source>
        <dbReference type="Proteomes" id="UP000266841"/>
    </source>
</evidence>
<dbReference type="OrthoDB" id="270720at2759"/>
<feature type="compositionally biased region" description="Basic residues" evidence="1">
    <location>
        <begin position="216"/>
        <end position="231"/>
    </location>
</feature>
<feature type="region of interest" description="Disordered" evidence="1">
    <location>
        <begin position="303"/>
        <end position="322"/>
    </location>
</feature>
<dbReference type="EMBL" id="AGNL01044081">
    <property type="protein sequence ID" value="EJK50254.1"/>
    <property type="molecule type" value="Genomic_DNA"/>
</dbReference>
<sequence length="369" mass="39411">ITFAGGAVHEGVFQNNNLNECKLTFPDREVHEGVFRVNNDVSICLHGPGKITFGGCEIEGKFAHGKLVQGMITNSKLENGGTYTGQVSRIPSEVDGRNGFVPNGTGKKTSNGIVEEGVFVDNYLREGKATDHDGEVHEGVFDVDGLHEGKITFADEEVHERVFGVGGLREGKIIFPGEGKNGEVKKEGVFVDCLLNGMARLPLLMDTSGAEPPSLYRRRPPRRRATRRRTGRPVLRQRQGLRRGRSGGRDNNDTTDSAAAGSRGPAAGRSGAGEAPPTSSSSSSQPSTASLAATDRDDWRAALAGGGTARGPGQNDGGEGGGHELSRLIFLAGGRMSKAAARVHLEKRLKRRPVESNACIILNDSFKFR</sequence>
<accession>K0RDC0</accession>
<feature type="compositionally biased region" description="Low complexity" evidence="1">
    <location>
        <begin position="257"/>
        <end position="292"/>
    </location>
</feature>
<keyword evidence="3" id="KW-1185">Reference proteome</keyword>
<organism evidence="2 3">
    <name type="scientific">Thalassiosira oceanica</name>
    <name type="common">Marine diatom</name>
    <dbReference type="NCBI Taxonomy" id="159749"/>
    <lineage>
        <taxon>Eukaryota</taxon>
        <taxon>Sar</taxon>
        <taxon>Stramenopiles</taxon>
        <taxon>Ochrophyta</taxon>
        <taxon>Bacillariophyta</taxon>
        <taxon>Coscinodiscophyceae</taxon>
        <taxon>Thalassiosirophycidae</taxon>
        <taxon>Thalassiosirales</taxon>
        <taxon>Thalassiosiraceae</taxon>
        <taxon>Thalassiosira</taxon>
    </lineage>
</organism>
<protein>
    <submittedName>
        <fullName evidence="2">Uncharacterized protein</fullName>
    </submittedName>
</protein>
<feature type="region of interest" description="Disordered" evidence="1">
    <location>
        <begin position="205"/>
        <end position="292"/>
    </location>
</feature>
<reference evidence="2 3" key="1">
    <citation type="journal article" date="2012" name="Genome Biol.">
        <title>Genome and low-iron response of an oceanic diatom adapted to chronic iron limitation.</title>
        <authorList>
            <person name="Lommer M."/>
            <person name="Specht M."/>
            <person name="Roy A.S."/>
            <person name="Kraemer L."/>
            <person name="Andreson R."/>
            <person name="Gutowska M.A."/>
            <person name="Wolf J."/>
            <person name="Bergner S.V."/>
            <person name="Schilhabel M.B."/>
            <person name="Klostermeier U.C."/>
            <person name="Beiko R.G."/>
            <person name="Rosenstiel P."/>
            <person name="Hippler M."/>
            <person name="Laroche J."/>
        </authorList>
    </citation>
    <scope>NUCLEOTIDE SEQUENCE [LARGE SCALE GENOMIC DNA]</scope>
    <source>
        <strain evidence="2 3">CCMP1005</strain>
    </source>
</reference>
<dbReference type="AlphaFoldDB" id="K0RDC0"/>
<feature type="compositionally biased region" description="Gly residues" evidence="1">
    <location>
        <begin position="304"/>
        <end position="320"/>
    </location>
</feature>
<evidence type="ECO:0000256" key="1">
    <source>
        <dbReference type="SAM" id="MobiDB-lite"/>
    </source>
</evidence>
<gene>
    <name evidence="2" type="ORF">THAOC_30802</name>
</gene>
<proteinExistence type="predicted"/>
<name>K0RDC0_THAOC</name>
<feature type="non-terminal residue" evidence="2">
    <location>
        <position position="1"/>
    </location>
</feature>
<dbReference type="Proteomes" id="UP000266841">
    <property type="component" value="Unassembled WGS sequence"/>
</dbReference>
<comment type="caution">
    <text evidence="2">The sequence shown here is derived from an EMBL/GenBank/DDBJ whole genome shotgun (WGS) entry which is preliminary data.</text>
</comment>